<organism evidence="1 2">
    <name type="scientific">Fomitopsis schrenkii</name>
    <name type="common">Brown rot fungus</name>
    <dbReference type="NCBI Taxonomy" id="2126942"/>
    <lineage>
        <taxon>Eukaryota</taxon>
        <taxon>Fungi</taxon>
        <taxon>Dikarya</taxon>
        <taxon>Basidiomycota</taxon>
        <taxon>Agaricomycotina</taxon>
        <taxon>Agaricomycetes</taxon>
        <taxon>Polyporales</taxon>
        <taxon>Fomitopsis</taxon>
    </lineage>
</organism>
<keyword evidence="2" id="KW-1185">Reference proteome</keyword>
<name>S8DUP8_FOMSC</name>
<gene>
    <name evidence="1" type="ORF">FOMPIDRAFT_1054584</name>
</gene>
<evidence type="ECO:0000313" key="2">
    <source>
        <dbReference type="Proteomes" id="UP000015241"/>
    </source>
</evidence>
<accession>S8DUP8</accession>
<proteinExistence type="predicted"/>
<dbReference type="eggNOG" id="ENOG502RWPZ">
    <property type="taxonomic scope" value="Eukaryota"/>
</dbReference>
<sequence>MADVEYSHDDFEVVRTDPKFGGFEVLKHNDGRTHTQFLRKSVIPGDSAALEQVSQLKSHVFKDGQSGAAHPIYTHEGRKWILLSLPEEHYRNSALAA</sequence>
<dbReference type="EMBL" id="KE504218">
    <property type="protein sequence ID" value="EPS94958.1"/>
    <property type="molecule type" value="Genomic_DNA"/>
</dbReference>
<evidence type="ECO:0000313" key="1">
    <source>
        <dbReference type="EMBL" id="EPS94958.1"/>
    </source>
</evidence>
<dbReference type="OrthoDB" id="3252968at2759"/>
<dbReference type="HOGENOM" id="CLU_182410_0_0_1"/>
<protein>
    <submittedName>
        <fullName evidence="1">Uncharacterized protein</fullName>
    </submittedName>
</protein>
<dbReference type="InParanoid" id="S8DUP8"/>
<dbReference type="AlphaFoldDB" id="S8DUP8"/>
<dbReference type="Proteomes" id="UP000015241">
    <property type="component" value="Unassembled WGS sequence"/>
</dbReference>
<reference evidence="1 2" key="1">
    <citation type="journal article" date="2012" name="Science">
        <title>The Paleozoic origin of enzymatic lignin decomposition reconstructed from 31 fungal genomes.</title>
        <authorList>
            <person name="Floudas D."/>
            <person name="Binder M."/>
            <person name="Riley R."/>
            <person name="Barry K."/>
            <person name="Blanchette R.A."/>
            <person name="Henrissat B."/>
            <person name="Martinez A.T."/>
            <person name="Otillar R."/>
            <person name="Spatafora J.W."/>
            <person name="Yadav J.S."/>
            <person name="Aerts A."/>
            <person name="Benoit I."/>
            <person name="Boyd A."/>
            <person name="Carlson A."/>
            <person name="Copeland A."/>
            <person name="Coutinho P.M."/>
            <person name="de Vries R.P."/>
            <person name="Ferreira P."/>
            <person name="Findley K."/>
            <person name="Foster B."/>
            <person name="Gaskell J."/>
            <person name="Glotzer D."/>
            <person name="Gorecki P."/>
            <person name="Heitman J."/>
            <person name="Hesse C."/>
            <person name="Hori C."/>
            <person name="Igarashi K."/>
            <person name="Jurgens J.A."/>
            <person name="Kallen N."/>
            <person name="Kersten P."/>
            <person name="Kohler A."/>
            <person name="Kuees U."/>
            <person name="Kumar T.K.A."/>
            <person name="Kuo A."/>
            <person name="LaButti K."/>
            <person name="Larrondo L.F."/>
            <person name="Lindquist E."/>
            <person name="Ling A."/>
            <person name="Lombard V."/>
            <person name="Lucas S."/>
            <person name="Lundell T."/>
            <person name="Martin R."/>
            <person name="McLaughlin D.J."/>
            <person name="Morgenstern I."/>
            <person name="Morin E."/>
            <person name="Murat C."/>
            <person name="Nagy L.G."/>
            <person name="Nolan M."/>
            <person name="Ohm R.A."/>
            <person name="Patyshakuliyeva A."/>
            <person name="Rokas A."/>
            <person name="Ruiz-Duenas F.J."/>
            <person name="Sabat G."/>
            <person name="Salamov A."/>
            <person name="Samejima M."/>
            <person name="Schmutz J."/>
            <person name="Slot J.C."/>
            <person name="St John F."/>
            <person name="Stenlid J."/>
            <person name="Sun H."/>
            <person name="Sun S."/>
            <person name="Syed K."/>
            <person name="Tsang A."/>
            <person name="Wiebenga A."/>
            <person name="Young D."/>
            <person name="Pisabarro A."/>
            <person name="Eastwood D.C."/>
            <person name="Martin F."/>
            <person name="Cullen D."/>
            <person name="Grigoriev I.V."/>
            <person name="Hibbett D.S."/>
        </authorList>
    </citation>
    <scope>NUCLEOTIDE SEQUENCE</scope>
    <source>
        <strain evidence="2">FP-58527</strain>
    </source>
</reference>